<sequence>MNLNLSATLNIWKLFTRPSLCLPHHVVPTFADLPIPLDAPLNANGKRADIRAVVLDKDDCFAYPEENTVYPSYEKHFDRLKAAYPGRKLLIVSNTAGASSYDPQLRLAADVESATGVTVLAHATKKPGCGDEIMAYFAAHPETGVTRPEQIAVVGDRLSTDIMLANKMGGWGFWIRRGVVEDERKSLFSRAERPLYDFLAKRGLAAPEVKSPFE</sequence>
<dbReference type="OrthoDB" id="198652at2759"/>
<dbReference type="Pfam" id="PF09419">
    <property type="entry name" value="PGP_phosphatase"/>
    <property type="match status" value="1"/>
</dbReference>
<evidence type="ECO:0000313" key="1">
    <source>
        <dbReference type="EMBL" id="KKA27861.1"/>
    </source>
</evidence>
<dbReference type="NCBIfam" id="TIGR01668">
    <property type="entry name" value="YqeG_hyp_ppase"/>
    <property type="match status" value="1"/>
</dbReference>
<dbReference type="PANTHER" id="PTHR19288">
    <property type="entry name" value="4-NITROPHENYLPHOSPHATASE-RELATED"/>
    <property type="match status" value="1"/>
</dbReference>
<name>A0A0F4ZCI9_9PEZI</name>
<accession>A0A0F4ZCI9</accession>
<dbReference type="EMBL" id="LAEV01001554">
    <property type="protein sequence ID" value="KKA27861.1"/>
    <property type="molecule type" value="Genomic_DNA"/>
</dbReference>
<dbReference type="FunFam" id="3.40.50.1000:FF:000165">
    <property type="entry name" value="HAD superfamily phosphatase"/>
    <property type="match status" value="1"/>
</dbReference>
<dbReference type="AlphaFoldDB" id="A0A0F4ZCI9"/>
<dbReference type="GO" id="GO:0005759">
    <property type="term" value="C:mitochondrial matrix"/>
    <property type="evidence" value="ECO:0007669"/>
    <property type="project" value="EnsemblFungi"/>
</dbReference>
<comment type="caution">
    <text evidence="1">The sequence shown here is derived from an EMBL/GenBank/DDBJ whole genome shotgun (WGS) entry which is preliminary data.</text>
</comment>
<dbReference type="GO" id="GO:0031314">
    <property type="term" value="C:extrinsic component of mitochondrial inner membrane"/>
    <property type="evidence" value="ECO:0007669"/>
    <property type="project" value="EnsemblFungi"/>
</dbReference>
<organism evidence="1 2">
    <name type="scientific">Thielaviopsis punctulata</name>
    <dbReference type="NCBI Taxonomy" id="72032"/>
    <lineage>
        <taxon>Eukaryota</taxon>
        <taxon>Fungi</taxon>
        <taxon>Dikarya</taxon>
        <taxon>Ascomycota</taxon>
        <taxon>Pezizomycotina</taxon>
        <taxon>Sordariomycetes</taxon>
        <taxon>Hypocreomycetidae</taxon>
        <taxon>Microascales</taxon>
        <taxon>Ceratocystidaceae</taxon>
        <taxon>Thielaviopsis</taxon>
    </lineage>
</organism>
<dbReference type="Gene3D" id="3.40.50.1000">
    <property type="entry name" value="HAD superfamily/HAD-like"/>
    <property type="match status" value="1"/>
</dbReference>
<dbReference type="SUPFAM" id="SSF56784">
    <property type="entry name" value="HAD-like"/>
    <property type="match status" value="1"/>
</dbReference>
<proteinExistence type="predicted"/>
<dbReference type="InterPro" id="IPR027706">
    <property type="entry name" value="PGP_Pase"/>
</dbReference>
<evidence type="ECO:0000313" key="2">
    <source>
        <dbReference type="Proteomes" id="UP000033483"/>
    </source>
</evidence>
<dbReference type="InterPro" id="IPR036412">
    <property type="entry name" value="HAD-like_sf"/>
</dbReference>
<dbReference type="InterPro" id="IPR010021">
    <property type="entry name" value="PGPP1/Gep4"/>
</dbReference>
<protein>
    <recommendedName>
        <fullName evidence="3">HAD superfamily phosphatase</fullName>
    </recommendedName>
</protein>
<keyword evidence="2" id="KW-1185">Reference proteome</keyword>
<reference evidence="1 2" key="1">
    <citation type="submission" date="2015-03" db="EMBL/GenBank/DDBJ databases">
        <authorList>
            <person name="Radwan O."/>
            <person name="Al-Naeli F.A."/>
            <person name="Rendon G.A."/>
            <person name="Fields C."/>
        </authorList>
    </citation>
    <scope>NUCLEOTIDE SEQUENCE [LARGE SCALE GENOMIC DNA]</scope>
    <source>
        <strain evidence="1">CR-DP1</strain>
    </source>
</reference>
<gene>
    <name evidence="1" type="ORF">TD95_003240</name>
</gene>
<dbReference type="PANTHER" id="PTHR19288:SF25">
    <property type="entry name" value="PHOSPHATIDYLGLYCEROPHOSPHATASE GEP4, MITOCHONDRIAL"/>
    <property type="match status" value="1"/>
</dbReference>
<evidence type="ECO:0008006" key="3">
    <source>
        <dbReference type="Google" id="ProtNLM"/>
    </source>
</evidence>
<dbReference type="GO" id="GO:0032049">
    <property type="term" value="P:cardiolipin biosynthetic process"/>
    <property type="evidence" value="ECO:0007669"/>
    <property type="project" value="EnsemblFungi"/>
</dbReference>
<dbReference type="Proteomes" id="UP000033483">
    <property type="component" value="Unassembled WGS sequence"/>
</dbReference>
<dbReference type="InterPro" id="IPR023214">
    <property type="entry name" value="HAD_sf"/>
</dbReference>
<dbReference type="GO" id="GO:0008962">
    <property type="term" value="F:phosphatidylglycerophosphatase activity"/>
    <property type="evidence" value="ECO:0007669"/>
    <property type="project" value="EnsemblFungi"/>
</dbReference>